<dbReference type="NCBIfam" id="TIGR00562">
    <property type="entry name" value="proto_IX_ox"/>
    <property type="match status" value="1"/>
</dbReference>
<dbReference type="PANTHER" id="PTHR42923:SF3">
    <property type="entry name" value="PROTOPORPHYRINOGEN OXIDASE"/>
    <property type="match status" value="1"/>
</dbReference>
<keyword evidence="5 6" id="KW-0350">Heme biosynthesis</keyword>
<dbReference type="AlphaFoldDB" id="A0A840D0T7"/>
<accession>A0A840D0T7</accession>
<dbReference type="InterPro" id="IPR050464">
    <property type="entry name" value="Zeta_carotene_desat/Oxidored"/>
</dbReference>
<dbReference type="InterPro" id="IPR036188">
    <property type="entry name" value="FAD/NAD-bd_sf"/>
</dbReference>
<dbReference type="GO" id="GO:0005737">
    <property type="term" value="C:cytoplasm"/>
    <property type="evidence" value="ECO:0007669"/>
    <property type="project" value="UniProtKB-SubCell"/>
</dbReference>
<keyword evidence="9" id="KW-1185">Reference proteome</keyword>
<dbReference type="EC" id="1.3.3.15" evidence="6"/>
<evidence type="ECO:0000259" key="7">
    <source>
        <dbReference type="Pfam" id="PF01593"/>
    </source>
</evidence>
<dbReference type="GO" id="GO:0006783">
    <property type="term" value="P:heme biosynthetic process"/>
    <property type="evidence" value="ECO:0007669"/>
    <property type="project" value="UniProtKB-UniRule"/>
</dbReference>
<evidence type="ECO:0000313" key="8">
    <source>
        <dbReference type="EMBL" id="MBB4043224.1"/>
    </source>
</evidence>
<dbReference type="PANTHER" id="PTHR42923">
    <property type="entry name" value="PROTOPORPHYRINOGEN OXIDASE"/>
    <property type="match status" value="1"/>
</dbReference>
<dbReference type="Pfam" id="PF01593">
    <property type="entry name" value="Amino_oxidase"/>
    <property type="match status" value="1"/>
</dbReference>
<dbReference type="SUPFAM" id="SSF51905">
    <property type="entry name" value="FAD/NAD(P)-binding domain"/>
    <property type="match status" value="1"/>
</dbReference>
<dbReference type="Gene3D" id="3.50.50.60">
    <property type="entry name" value="FAD/NAD(P)-binding domain"/>
    <property type="match status" value="1"/>
</dbReference>
<evidence type="ECO:0000256" key="6">
    <source>
        <dbReference type="RuleBase" id="RU364052"/>
    </source>
</evidence>
<gene>
    <name evidence="8" type="ORF">GGR06_000991</name>
</gene>
<keyword evidence="4 6" id="KW-0560">Oxidoreductase</keyword>
<evidence type="ECO:0000313" key="9">
    <source>
        <dbReference type="Proteomes" id="UP000560658"/>
    </source>
</evidence>
<sequence length="453" mass="50421">MDKKVEVVVIGAGITGLITTFLLQEKGIDVVLLEKTDRVGGQLHTINDESFLFESGPNTGVVSNIEVLELFRKLNDECTLQIAQQEAKVRLIWKNGLFRPLPNGLSSAISTNLFSWYDKINILFEPFRKRGNDPLESVASLVKRRLGKSYLNYAVDPFVSGIYAGDPNRLVTRFALPKLYRLEHEYGSFIRGAMKRRKALAEEKEQGISKDVFSVKGGFNQLVEALRKRISNDAIITSAGNSIVEPTLDGWSTSLSASGDKIYSQYVITTVPAYALPDLLPFVEEEEMKPIASLHYAPVIQIGVGIKDGSRVPLAFGGLIPSVEKEKLLGILFNSSCYSDRAPRGAASLSFFLGGVQHADLLNYSDNELYELVKEAMHTMLKYPKDTEPYKFHIFRHSKAIPQYEADSEERLNTVDKLQERYKGLIIAGGLRDGIGLADRIKQATKLANLLSR</sequence>
<dbReference type="UniPathway" id="UPA00252"/>
<evidence type="ECO:0000256" key="4">
    <source>
        <dbReference type="ARBA" id="ARBA00023002"/>
    </source>
</evidence>
<keyword evidence="6" id="KW-0963">Cytoplasm</keyword>
<dbReference type="Proteomes" id="UP000560658">
    <property type="component" value="Unassembled WGS sequence"/>
</dbReference>
<dbReference type="GO" id="GO:0004729">
    <property type="term" value="F:oxygen-dependent protoporphyrinogen oxidase activity"/>
    <property type="evidence" value="ECO:0007669"/>
    <property type="project" value="UniProtKB-UniRule"/>
</dbReference>
<comment type="similarity">
    <text evidence="6">Belongs to the protoporphyrinogen/coproporphyrinogen oxidase family. Coproporphyrinogen III oxidase subfamily.</text>
</comment>
<dbReference type="Gene3D" id="1.10.3110.10">
    <property type="entry name" value="protoporphyrinogen ix oxidase, domain 3"/>
    <property type="match status" value="1"/>
</dbReference>
<dbReference type="InterPro" id="IPR002937">
    <property type="entry name" value="Amino_oxidase"/>
</dbReference>
<dbReference type="RefSeq" id="WP_044159492.1">
    <property type="nucleotide sequence ID" value="NZ_JACIER010000003.1"/>
</dbReference>
<evidence type="ECO:0000256" key="3">
    <source>
        <dbReference type="ARBA" id="ARBA00022827"/>
    </source>
</evidence>
<dbReference type="EMBL" id="JACIER010000003">
    <property type="protein sequence ID" value="MBB4043224.1"/>
    <property type="molecule type" value="Genomic_DNA"/>
</dbReference>
<comment type="cofactor">
    <cofactor evidence="1 6">
        <name>FAD</name>
        <dbReference type="ChEBI" id="CHEBI:57692"/>
    </cofactor>
</comment>
<reference evidence="8" key="1">
    <citation type="submission" date="2020-08" db="EMBL/GenBank/DDBJ databases">
        <title>Genomic Encyclopedia of Type Strains, Phase IV (KMG-IV): sequencing the most valuable type-strain genomes for metagenomic binning, comparative biology and taxonomic classification.</title>
        <authorList>
            <person name="Goeker M."/>
        </authorList>
    </citation>
    <scope>NUCLEOTIDE SEQUENCE [LARGE SCALE GENOMIC DNA]</scope>
    <source>
        <strain evidence="8">DSM 105720</strain>
    </source>
</reference>
<feature type="domain" description="Amine oxidase" evidence="7">
    <location>
        <begin position="14"/>
        <end position="429"/>
    </location>
</feature>
<proteinExistence type="inferred from homology"/>
<evidence type="ECO:0000256" key="5">
    <source>
        <dbReference type="ARBA" id="ARBA00023133"/>
    </source>
</evidence>
<comment type="pathway">
    <text evidence="6">Porphyrin-containing compound metabolism; protoheme biosynthesis.</text>
</comment>
<dbReference type="SUPFAM" id="SSF54373">
    <property type="entry name" value="FAD-linked reductases, C-terminal domain"/>
    <property type="match status" value="1"/>
</dbReference>
<comment type="catalytic activity">
    <reaction evidence="6">
        <text>coproporphyrinogen III + 3 O2 = coproporphyrin III + 3 H2O2</text>
        <dbReference type="Rhea" id="RHEA:43436"/>
        <dbReference type="ChEBI" id="CHEBI:15379"/>
        <dbReference type="ChEBI" id="CHEBI:16240"/>
        <dbReference type="ChEBI" id="CHEBI:57309"/>
        <dbReference type="ChEBI" id="CHEBI:131725"/>
        <dbReference type="EC" id="1.3.3.15"/>
    </reaction>
</comment>
<keyword evidence="2 6" id="KW-0285">Flavoprotein</keyword>
<protein>
    <recommendedName>
        <fullName evidence="6">Coproporphyrinogen III oxidase</fullName>
        <ecNumber evidence="6">1.3.3.15</ecNumber>
    </recommendedName>
</protein>
<keyword evidence="3 6" id="KW-0274">FAD</keyword>
<name>A0A840D0T7_9BACE</name>
<comment type="function">
    <text evidence="6">Involved in coproporphyrin-dependent heme b biosynthesis. Catalyzes the oxidation of coproporphyrinogen III to coproporphyrin III.</text>
</comment>
<comment type="caution">
    <text evidence="8">The sequence shown here is derived from an EMBL/GenBank/DDBJ whole genome shotgun (WGS) entry which is preliminary data.</text>
</comment>
<organism evidence="8 9">
    <name type="scientific">Bacteroides reticulotermitis</name>
    <dbReference type="NCBI Taxonomy" id="1133319"/>
    <lineage>
        <taxon>Bacteria</taxon>
        <taxon>Pseudomonadati</taxon>
        <taxon>Bacteroidota</taxon>
        <taxon>Bacteroidia</taxon>
        <taxon>Bacteroidales</taxon>
        <taxon>Bacteroidaceae</taxon>
        <taxon>Bacteroides</taxon>
    </lineage>
</organism>
<dbReference type="InterPro" id="IPR004572">
    <property type="entry name" value="Protoporphyrinogen_oxidase"/>
</dbReference>
<evidence type="ECO:0000256" key="1">
    <source>
        <dbReference type="ARBA" id="ARBA00001974"/>
    </source>
</evidence>
<dbReference type="Gene3D" id="3.90.660.20">
    <property type="entry name" value="Protoporphyrinogen oxidase, mitochondrial, domain 2"/>
    <property type="match status" value="1"/>
</dbReference>
<comment type="subcellular location">
    <subcellularLocation>
        <location evidence="6">Cytoplasm</location>
    </subcellularLocation>
</comment>
<evidence type="ECO:0000256" key="2">
    <source>
        <dbReference type="ARBA" id="ARBA00022630"/>
    </source>
</evidence>